<dbReference type="GO" id="GO:0006412">
    <property type="term" value="P:translation"/>
    <property type="evidence" value="ECO:0007669"/>
    <property type="project" value="UniProtKB-UniRule"/>
</dbReference>
<dbReference type="PANTHER" id="PTHR11885">
    <property type="entry name" value="RIBOSOMAL PROTEIN S15P/S13E"/>
    <property type="match status" value="1"/>
</dbReference>
<comment type="caution">
    <text evidence="7">The sequence shown here is derived from an EMBL/GenBank/DDBJ whole genome shotgun (WGS) entry which is preliminary data.</text>
</comment>
<name>A0A2R7Y1H5_9ARCH</name>
<dbReference type="Pfam" id="PF08069">
    <property type="entry name" value="Ribosomal_S13_N"/>
    <property type="match status" value="1"/>
</dbReference>
<dbReference type="Gene3D" id="1.10.287.10">
    <property type="entry name" value="S15/NS1, RNA-binding"/>
    <property type="match status" value="1"/>
</dbReference>
<dbReference type="SMART" id="SM01387">
    <property type="entry name" value="Ribosomal_S15"/>
    <property type="match status" value="1"/>
</dbReference>
<dbReference type="PROSITE" id="PS00362">
    <property type="entry name" value="RIBOSOMAL_S15"/>
    <property type="match status" value="1"/>
</dbReference>
<dbReference type="GO" id="GO:0070181">
    <property type="term" value="F:small ribosomal subunit rRNA binding"/>
    <property type="evidence" value="ECO:0007669"/>
    <property type="project" value="TreeGrafter"/>
</dbReference>
<evidence type="ECO:0000259" key="6">
    <source>
        <dbReference type="SMART" id="SM01386"/>
    </source>
</evidence>
<dbReference type="GO" id="GO:0022627">
    <property type="term" value="C:cytosolic small ribosomal subunit"/>
    <property type="evidence" value="ECO:0007669"/>
    <property type="project" value="TreeGrafter"/>
</dbReference>
<dbReference type="HAMAP" id="MF_01343_A">
    <property type="entry name" value="Ribosomal_uS15_A"/>
    <property type="match status" value="1"/>
</dbReference>
<evidence type="ECO:0000256" key="3">
    <source>
        <dbReference type="ARBA" id="ARBA00023274"/>
    </source>
</evidence>
<organism evidence="7 8">
    <name type="scientific">Candidatus Terraquivivens tikiterensis</name>
    <dbReference type="NCBI Taxonomy" id="1980982"/>
    <lineage>
        <taxon>Archaea</taxon>
        <taxon>Nitrososphaerota</taxon>
        <taxon>Candidatus Wolframiiraptoraceae</taxon>
        <taxon>Candidatus Terraquivivens</taxon>
    </lineage>
</organism>
<dbReference type="SUPFAM" id="SSF47060">
    <property type="entry name" value="S15/NS1 RNA-binding domain"/>
    <property type="match status" value="1"/>
</dbReference>
<evidence type="ECO:0000313" key="7">
    <source>
        <dbReference type="EMBL" id="PUA31391.1"/>
    </source>
</evidence>
<proteinExistence type="inferred from homology"/>
<dbReference type="PANTHER" id="PTHR11885:SF6">
    <property type="entry name" value="SMALL RIBOSOMAL SUBUNIT PROTEIN US15"/>
    <property type="match status" value="1"/>
</dbReference>
<dbReference type="InterPro" id="IPR023029">
    <property type="entry name" value="Ribosomal_uS15_arc_euk"/>
</dbReference>
<accession>A0A2R7Y1H5</accession>
<dbReference type="NCBIfam" id="NF006331">
    <property type="entry name" value="PRK08561.1"/>
    <property type="match status" value="1"/>
</dbReference>
<dbReference type="InterPro" id="IPR012606">
    <property type="entry name" value="Ribosomal_uS15_N"/>
</dbReference>
<keyword evidence="3 4" id="KW-0687">Ribonucleoprotein</keyword>
<dbReference type="GO" id="GO:0003735">
    <property type="term" value="F:structural constituent of ribosome"/>
    <property type="evidence" value="ECO:0007669"/>
    <property type="project" value="InterPro"/>
</dbReference>
<dbReference type="Pfam" id="PF00312">
    <property type="entry name" value="Ribosomal_S15"/>
    <property type="match status" value="1"/>
</dbReference>
<sequence length="147" mass="16983">MARMHARRRGKSGSVRPISKLPPAWVKMTPEEVESLVVEYYKQGYKPSMIGTILRDSHGVPLVKQITGKSIKQILKENGLYTGIPEDLENLLAKVMRMRKHLERFKSDRANVHRLQLIESKVRRLIKYYKRIGELPPEWVPPIGEVA</sequence>
<keyword evidence="2 4" id="KW-0689">Ribosomal protein</keyword>
<feature type="domain" description="Small ribosomal subunit protein uS15 N-terminal" evidence="6">
    <location>
        <begin position="1"/>
        <end position="60"/>
    </location>
</feature>
<evidence type="ECO:0000313" key="8">
    <source>
        <dbReference type="Proteomes" id="UP000244066"/>
    </source>
</evidence>
<dbReference type="InterPro" id="IPR000589">
    <property type="entry name" value="Ribosomal_uS15"/>
</dbReference>
<dbReference type="CDD" id="cd00353">
    <property type="entry name" value="Ribosomal_S15p_S13e"/>
    <property type="match status" value="1"/>
</dbReference>
<dbReference type="Proteomes" id="UP000244066">
    <property type="component" value="Unassembled WGS sequence"/>
</dbReference>
<dbReference type="AlphaFoldDB" id="A0A2R7Y1H5"/>
<protein>
    <recommendedName>
        <fullName evidence="4">Small ribosomal subunit protein uS15</fullName>
    </recommendedName>
</protein>
<gene>
    <name evidence="4" type="primary">rps15</name>
    <name evidence="7" type="ORF">B9J98_06425</name>
</gene>
<evidence type="ECO:0000256" key="4">
    <source>
        <dbReference type="HAMAP-Rule" id="MF_01343"/>
    </source>
</evidence>
<dbReference type="EMBL" id="NDWU01000018">
    <property type="protein sequence ID" value="PUA31391.1"/>
    <property type="molecule type" value="Genomic_DNA"/>
</dbReference>
<dbReference type="Gene3D" id="4.10.860.130">
    <property type="match status" value="1"/>
</dbReference>
<reference evidence="7 8" key="1">
    <citation type="submission" date="2017-04" db="EMBL/GenBank/DDBJ databases">
        <title>Draft Aigarchaeota genome from a New Zealand hot spring.</title>
        <authorList>
            <person name="Reysenbach A.-L."/>
            <person name="Donaho J.A."/>
            <person name="Gerhart J."/>
            <person name="Kelley J.F."/>
            <person name="Kouba K."/>
            <person name="Podar M."/>
            <person name="Stott M."/>
        </authorList>
    </citation>
    <scope>NUCLEOTIDE SEQUENCE [LARGE SCALE GENOMIC DNA]</scope>
    <source>
        <strain evidence="7">NZ13_MG1</strain>
    </source>
</reference>
<dbReference type="FunFam" id="4.10.860.130:FF:000001">
    <property type="entry name" value="40S ribosomal protein S13"/>
    <property type="match status" value="1"/>
</dbReference>
<dbReference type="InterPro" id="IPR009068">
    <property type="entry name" value="uS15_NS1_RNA-bd_sf"/>
</dbReference>
<evidence type="ECO:0000256" key="2">
    <source>
        <dbReference type="ARBA" id="ARBA00022980"/>
    </source>
</evidence>
<comment type="subunit">
    <text evidence="4">Part of the 30S ribosomal subunit.</text>
</comment>
<comment type="similarity">
    <text evidence="1 4 5">Belongs to the universal ribosomal protein uS15 family.</text>
</comment>
<dbReference type="SMART" id="SM01386">
    <property type="entry name" value="Ribosomal_S13_N"/>
    <property type="match status" value="1"/>
</dbReference>
<evidence type="ECO:0000256" key="5">
    <source>
        <dbReference type="RuleBase" id="RU003919"/>
    </source>
</evidence>
<evidence type="ECO:0000256" key="1">
    <source>
        <dbReference type="ARBA" id="ARBA00008434"/>
    </source>
</evidence>